<evidence type="ECO:0008006" key="4">
    <source>
        <dbReference type="Google" id="ProtNLM"/>
    </source>
</evidence>
<dbReference type="EMBL" id="JAKZEU010000002">
    <property type="protein sequence ID" value="MCQ0969821.1"/>
    <property type="molecule type" value="Genomic_DNA"/>
</dbReference>
<name>A0ABT1MNS1_9RHOB</name>
<keyword evidence="1" id="KW-0732">Signal</keyword>
<feature type="chain" id="PRO_5046860851" description="VPLPA-CTERM sorting domain-containing protein" evidence="1">
    <location>
        <begin position="24"/>
        <end position="190"/>
    </location>
</feature>
<organism evidence="2 3">
    <name type="scientific">Paracoccus albicereus</name>
    <dbReference type="NCBI Taxonomy" id="2922394"/>
    <lineage>
        <taxon>Bacteria</taxon>
        <taxon>Pseudomonadati</taxon>
        <taxon>Pseudomonadota</taxon>
        <taxon>Alphaproteobacteria</taxon>
        <taxon>Rhodobacterales</taxon>
        <taxon>Paracoccaceae</taxon>
        <taxon>Paracoccus</taxon>
    </lineage>
</organism>
<proteinExistence type="predicted"/>
<evidence type="ECO:0000313" key="3">
    <source>
        <dbReference type="Proteomes" id="UP001203945"/>
    </source>
</evidence>
<accession>A0ABT1MNS1</accession>
<dbReference type="RefSeq" id="WP_255328835.1">
    <property type="nucleotide sequence ID" value="NZ_JAKZEU010000002.1"/>
</dbReference>
<feature type="signal peptide" evidence="1">
    <location>
        <begin position="1"/>
        <end position="23"/>
    </location>
</feature>
<gene>
    <name evidence="2" type="ORF">MLD63_05185</name>
</gene>
<reference evidence="2 3" key="1">
    <citation type="submission" date="2022-03" db="EMBL/GenBank/DDBJ databases">
        <authorList>
            <person name="He Y."/>
        </authorList>
    </citation>
    <scope>NUCLEOTIDE SEQUENCE [LARGE SCALE GENOMIC DNA]</scope>
    <source>
        <strain evidence="2 3">TK19116</strain>
    </source>
</reference>
<evidence type="ECO:0000313" key="2">
    <source>
        <dbReference type="EMBL" id="MCQ0969821.1"/>
    </source>
</evidence>
<protein>
    <recommendedName>
        <fullName evidence="4">VPLPA-CTERM sorting domain-containing protein</fullName>
    </recommendedName>
</protein>
<evidence type="ECO:0000256" key="1">
    <source>
        <dbReference type="SAM" id="SignalP"/>
    </source>
</evidence>
<dbReference type="Proteomes" id="UP001203945">
    <property type="component" value="Unassembled WGS sequence"/>
</dbReference>
<comment type="caution">
    <text evidence="2">The sequence shown here is derived from an EMBL/GenBank/DDBJ whole genome shotgun (WGS) entry which is preliminary data.</text>
</comment>
<sequence>MSVFSRIAAPALFAAMMALPVQAATLGPWSSTRSNEIVLTAIEDNGASFGYRNTSYSVTYIANAVATEGGEFVFDWSLNGNHGTKSVTSSLKWAINNTTPKVLVDATGLSGAFRYSGTFTAILKAGEKLNITFGGSNLDSVRLMTGTLTLTEKVAPPVAPVTPVPLISSGALLVSGLGAFAALRRKVGLG</sequence>
<keyword evidence="3" id="KW-1185">Reference proteome</keyword>